<keyword evidence="1" id="KW-0732">Signal</keyword>
<dbReference type="AlphaFoldDB" id="A0A1V4HNJ2"/>
<keyword evidence="3" id="KW-1185">Reference proteome</keyword>
<dbReference type="OrthoDB" id="2989332at2"/>
<evidence type="ECO:0000313" key="2">
    <source>
        <dbReference type="EMBL" id="OPH58925.1"/>
    </source>
</evidence>
<sequence>MLVFAMILTLTFNSLTFASSPTNQQEKANIKQQKELYKAIKEIEKNNLKRKSDGTFEITGKPKVEQEILDNLKLSMNNVNKLVNEGYFSTDENFRVYSKKDIKKGNLESNKTDYVEYDTFFKDALKSDEEISLEVGEKTYSLSFNDNVAKADSYSPPIGFYQYWWGWQLSLSEYATAVLVNGLNAGAGTAAVAAALQAAGIITVGSALITGIVSAVLWFGSSAIGLADSIGGFKGVYFRGLYTPPVFYLWARS</sequence>
<comment type="caution">
    <text evidence="2">The sequence shown here is derived from an EMBL/GenBank/DDBJ whole genome shotgun (WGS) entry which is preliminary data.</text>
</comment>
<feature type="chain" id="PRO_5039296335" evidence="1">
    <location>
        <begin position="19"/>
        <end position="253"/>
    </location>
</feature>
<dbReference type="EMBL" id="MBTG01000008">
    <property type="protein sequence ID" value="OPH58925.1"/>
    <property type="molecule type" value="Genomic_DNA"/>
</dbReference>
<reference evidence="3" key="1">
    <citation type="submission" date="2016-07" db="EMBL/GenBank/DDBJ databases">
        <authorList>
            <person name="Florea S."/>
            <person name="Webb J.S."/>
            <person name="Jaromczyk J."/>
            <person name="Schardl C.L."/>
        </authorList>
    </citation>
    <scope>NUCLEOTIDE SEQUENCE [LARGE SCALE GENOMIC DNA]</scope>
    <source>
        <strain evidence="3">CY1</strain>
    </source>
</reference>
<organism evidence="2 3">
    <name type="scientific">Paenibacillus ferrarius</name>
    <dbReference type="NCBI Taxonomy" id="1469647"/>
    <lineage>
        <taxon>Bacteria</taxon>
        <taxon>Bacillati</taxon>
        <taxon>Bacillota</taxon>
        <taxon>Bacilli</taxon>
        <taxon>Bacillales</taxon>
        <taxon>Paenibacillaceae</taxon>
        <taxon>Paenibacillus</taxon>
    </lineage>
</organism>
<protein>
    <submittedName>
        <fullName evidence="2">Uncharacterized protein</fullName>
    </submittedName>
</protein>
<dbReference type="RefSeq" id="WP_079411243.1">
    <property type="nucleotide sequence ID" value="NZ_MBTG01000008.1"/>
</dbReference>
<evidence type="ECO:0000256" key="1">
    <source>
        <dbReference type="SAM" id="SignalP"/>
    </source>
</evidence>
<accession>A0A1V4HNJ2</accession>
<dbReference type="Proteomes" id="UP000190626">
    <property type="component" value="Unassembled WGS sequence"/>
</dbReference>
<name>A0A1V4HNJ2_9BACL</name>
<proteinExistence type="predicted"/>
<gene>
    <name evidence="2" type="ORF">BC351_21525</name>
</gene>
<feature type="signal peptide" evidence="1">
    <location>
        <begin position="1"/>
        <end position="18"/>
    </location>
</feature>
<evidence type="ECO:0000313" key="3">
    <source>
        <dbReference type="Proteomes" id="UP000190626"/>
    </source>
</evidence>